<proteinExistence type="predicted"/>
<reference evidence="2" key="1">
    <citation type="journal article" date="2019" name="Int. J. Syst. Evol. Microbiol.">
        <title>The Global Catalogue of Microorganisms (GCM) 10K type strain sequencing project: providing services to taxonomists for standard genome sequencing and annotation.</title>
        <authorList>
            <consortium name="The Broad Institute Genomics Platform"/>
            <consortium name="The Broad Institute Genome Sequencing Center for Infectious Disease"/>
            <person name="Wu L."/>
            <person name="Ma J."/>
        </authorList>
    </citation>
    <scope>NUCLEOTIDE SEQUENCE [LARGE SCALE GENOMIC DNA]</scope>
    <source>
        <strain evidence="2">CGMCC 4.7248</strain>
    </source>
</reference>
<dbReference type="InterPro" id="IPR054202">
    <property type="entry name" value="DUF6907"/>
</dbReference>
<dbReference type="RefSeq" id="WP_381020795.1">
    <property type="nucleotide sequence ID" value="NZ_JBHSNY010000004.1"/>
</dbReference>
<evidence type="ECO:0000313" key="1">
    <source>
        <dbReference type="EMBL" id="MFC5634704.1"/>
    </source>
</evidence>
<accession>A0ABW0UQL3</accession>
<dbReference type="EMBL" id="JBHSNY010000004">
    <property type="protein sequence ID" value="MFC5634704.1"/>
    <property type="molecule type" value="Genomic_DNA"/>
</dbReference>
<gene>
    <name evidence="1" type="ORF">ACFPZJ_13135</name>
</gene>
<sequence>MNTNVATFPASKPGHRLVPALIGTRKSARVAPIECPSWCVEDHLASPMQFEDIIHTSASEDVGISSFLKPDGSLLMYAMLQVDPASDDQRLRQAHIGIEAGDMPEYHTPEMAEAFADDLIAFALQLRGLARTARLHNQHAAEVAA</sequence>
<comment type="caution">
    <text evidence="1">The sequence shown here is derived from an EMBL/GenBank/DDBJ whole genome shotgun (WGS) entry which is preliminary data.</text>
</comment>
<dbReference type="Pfam" id="PF21848">
    <property type="entry name" value="DUF6907"/>
    <property type="match status" value="1"/>
</dbReference>
<protein>
    <submittedName>
        <fullName evidence="1">DUF6907 domain-containing protein</fullName>
    </submittedName>
</protein>
<keyword evidence="2" id="KW-1185">Reference proteome</keyword>
<dbReference type="Proteomes" id="UP001596154">
    <property type="component" value="Unassembled WGS sequence"/>
</dbReference>
<organism evidence="1 2">
    <name type="scientific">Streptomyces bullii</name>
    <dbReference type="NCBI Taxonomy" id="349910"/>
    <lineage>
        <taxon>Bacteria</taxon>
        <taxon>Bacillati</taxon>
        <taxon>Actinomycetota</taxon>
        <taxon>Actinomycetes</taxon>
        <taxon>Kitasatosporales</taxon>
        <taxon>Streptomycetaceae</taxon>
        <taxon>Streptomyces</taxon>
    </lineage>
</organism>
<name>A0ABW0UQL3_9ACTN</name>
<evidence type="ECO:0000313" key="2">
    <source>
        <dbReference type="Proteomes" id="UP001596154"/>
    </source>
</evidence>